<sequence>MLPAEGPALQRAVSAGRLRLARLLLEGGADIDEGDARGRTALMAACRARYADPAERARMVRYLLRCGADPNAADAAGMTALMHACAERAGPGVAALLLAHGADPGARDRGGSSALLYAARRGDRRTLQALLDACEARGREVIIITTATSPSGTKTTRQYLHAAPPSPASSCASPSDVELRAAASPA</sequence>
<dbReference type="AlphaFoldDB" id="A0A8C9FY00"/>
<dbReference type="Proteomes" id="UP000694428">
    <property type="component" value="Unplaced"/>
</dbReference>
<dbReference type="Ensembl" id="ENSPSTT00000022909.1">
    <property type="protein sequence ID" value="ENSPSTP00000021820.1"/>
    <property type="gene ID" value="ENSPSTG00000015965.1"/>
</dbReference>
<dbReference type="PROSITE" id="PS50297">
    <property type="entry name" value="ANK_REP_REGION"/>
    <property type="match status" value="1"/>
</dbReference>
<evidence type="ECO:0000256" key="3">
    <source>
        <dbReference type="ARBA" id="ARBA00023043"/>
    </source>
</evidence>
<evidence type="ECO:0000313" key="7">
    <source>
        <dbReference type="Proteomes" id="UP000694428"/>
    </source>
</evidence>
<evidence type="ECO:0000256" key="1">
    <source>
        <dbReference type="ARBA" id="ARBA00010029"/>
    </source>
</evidence>
<keyword evidence="2" id="KW-0677">Repeat</keyword>
<feature type="region of interest" description="Disordered" evidence="5">
    <location>
        <begin position="151"/>
        <end position="186"/>
    </location>
</feature>
<feature type="repeat" description="ANK" evidence="4">
    <location>
        <begin position="76"/>
        <end position="109"/>
    </location>
</feature>
<dbReference type="InterPro" id="IPR042637">
    <property type="entry name" value="AN34A/B/C"/>
</dbReference>
<name>A0A8C9FY00_PAVCR</name>
<keyword evidence="3 4" id="KW-0040">ANK repeat</keyword>
<feature type="repeat" description="ANK" evidence="4">
    <location>
        <begin position="4"/>
        <end position="36"/>
    </location>
</feature>
<dbReference type="PANTHER" id="PTHR24156">
    <property type="entry name" value="ANK_REP_REGION DOMAIN-CONTAINING PROTEIN"/>
    <property type="match status" value="1"/>
</dbReference>
<dbReference type="Pfam" id="PF00023">
    <property type="entry name" value="Ank"/>
    <property type="match status" value="1"/>
</dbReference>
<evidence type="ECO:0000313" key="6">
    <source>
        <dbReference type="Ensembl" id="ENSPSTP00000021820.1"/>
    </source>
</evidence>
<organism evidence="6 7">
    <name type="scientific">Pavo cristatus</name>
    <name type="common">Indian peafowl</name>
    <name type="synonym">Blue peafowl</name>
    <dbReference type="NCBI Taxonomy" id="9049"/>
    <lineage>
        <taxon>Eukaryota</taxon>
        <taxon>Metazoa</taxon>
        <taxon>Chordata</taxon>
        <taxon>Craniata</taxon>
        <taxon>Vertebrata</taxon>
        <taxon>Euteleostomi</taxon>
        <taxon>Archelosauria</taxon>
        <taxon>Archosauria</taxon>
        <taxon>Dinosauria</taxon>
        <taxon>Saurischia</taxon>
        <taxon>Theropoda</taxon>
        <taxon>Coelurosauria</taxon>
        <taxon>Aves</taxon>
        <taxon>Neognathae</taxon>
        <taxon>Galloanserae</taxon>
        <taxon>Galliformes</taxon>
        <taxon>Phasianidae</taxon>
        <taxon>Phasianinae</taxon>
        <taxon>Pavo</taxon>
    </lineage>
</organism>
<dbReference type="PROSITE" id="PS50088">
    <property type="entry name" value="ANK_REPEAT"/>
    <property type="match status" value="3"/>
</dbReference>
<evidence type="ECO:0008006" key="8">
    <source>
        <dbReference type="Google" id="ProtNLM"/>
    </source>
</evidence>
<accession>A0A8C9FY00</accession>
<evidence type="ECO:0000256" key="5">
    <source>
        <dbReference type="SAM" id="MobiDB-lite"/>
    </source>
</evidence>
<dbReference type="Pfam" id="PF12796">
    <property type="entry name" value="Ank_2"/>
    <property type="match status" value="1"/>
</dbReference>
<reference evidence="6" key="2">
    <citation type="submission" date="2025-09" db="UniProtKB">
        <authorList>
            <consortium name="Ensembl"/>
        </authorList>
    </citation>
    <scope>IDENTIFICATION</scope>
</reference>
<evidence type="ECO:0000256" key="4">
    <source>
        <dbReference type="PROSITE-ProRule" id="PRU00023"/>
    </source>
</evidence>
<dbReference type="InterPro" id="IPR036770">
    <property type="entry name" value="Ankyrin_rpt-contain_sf"/>
</dbReference>
<protein>
    <recommendedName>
        <fullName evidence="8">Ankyrin repeat domain 34A</fullName>
    </recommendedName>
</protein>
<keyword evidence="7" id="KW-1185">Reference proteome</keyword>
<dbReference type="SUPFAM" id="SSF48403">
    <property type="entry name" value="Ankyrin repeat"/>
    <property type="match status" value="1"/>
</dbReference>
<comment type="similarity">
    <text evidence="1">Belongs to the ANKRD34 family.</text>
</comment>
<dbReference type="PANTHER" id="PTHR24156:SF4">
    <property type="entry name" value="ANKYRIN REPEAT DOMAIN 34A"/>
    <property type="match status" value="1"/>
</dbReference>
<reference evidence="6" key="1">
    <citation type="submission" date="2025-08" db="UniProtKB">
        <authorList>
            <consortium name="Ensembl"/>
        </authorList>
    </citation>
    <scope>IDENTIFICATION</scope>
</reference>
<evidence type="ECO:0000256" key="2">
    <source>
        <dbReference type="ARBA" id="ARBA00022737"/>
    </source>
</evidence>
<feature type="repeat" description="ANK" evidence="4">
    <location>
        <begin position="37"/>
        <end position="75"/>
    </location>
</feature>
<dbReference type="InterPro" id="IPR002110">
    <property type="entry name" value="Ankyrin_rpt"/>
</dbReference>
<proteinExistence type="inferred from homology"/>
<dbReference type="Gene3D" id="1.25.40.20">
    <property type="entry name" value="Ankyrin repeat-containing domain"/>
    <property type="match status" value="1"/>
</dbReference>
<dbReference type="SMART" id="SM00248">
    <property type="entry name" value="ANK"/>
    <property type="match status" value="4"/>
</dbReference>